<keyword evidence="1" id="KW-0812">Transmembrane</keyword>
<keyword evidence="1" id="KW-1133">Transmembrane helix</keyword>
<dbReference type="OrthoDB" id="799099at2"/>
<reference evidence="2 3" key="1">
    <citation type="submission" date="2016-10" db="EMBL/GenBank/DDBJ databases">
        <authorList>
            <person name="de Groot N.N."/>
        </authorList>
    </citation>
    <scope>NUCLEOTIDE SEQUENCE [LARGE SCALE GENOMIC DNA]</scope>
    <source>
        <strain evidence="2 3">47C3B</strain>
    </source>
</reference>
<organism evidence="2 3">
    <name type="scientific">Mucilaginibacter pineti</name>
    <dbReference type="NCBI Taxonomy" id="1391627"/>
    <lineage>
        <taxon>Bacteria</taxon>
        <taxon>Pseudomonadati</taxon>
        <taxon>Bacteroidota</taxon>
        <taxon>Sphingobacteriia</taxon>
        <taxon>Sphingobacteriales</taxon>
        <taxon>Sphingobacteriaceae</taxon>
        <taxon>Mucilaginibacter</taxon>
    </lineage>
</organism>
<feature type="transmembrane region" description="Helical" evidence="1">
    <location>
        <begin position="139"/>
        <end position="155"/>
    </location>
</feature>
<keyword evidence="3" id="KW-1185">Reference proteome</keyword>
<evidence type="ECO:0000256" key="1">
    <source>
        <dbReference type="SAM" id="Phobius"/>
    </source>
</evidence>
<dbReference type="AlphaFoldDB" id="A0A1G7AAC4"/>
<dbReference type="EMBL" id="FNAI01000004">
    <property type="protein sequence ID" value="SDE11731.1"/>
    <property type="molecule type" value="Genomic_DNA"/>
</dbReference>
<dbReference type="Proteomes" id="UP000199072">
    <property type="component" value="Unassembled WGS sequence"/>
</dbReference>
<evidence type="ECO:0000313" key="2">
    <source>
        <dbReference type="EMBL" id="SDE11731.1"/>
    </source>
</evidence>
<feature type="transmembrane region" description="Helical" evidence="1">
    <location>
        <begin position="43"/>
        <end position="66"/>
    </location>
</feature>
<gene>
    <name evidence="2" type="ORF">SAMN05216464_10419</name>
</gene>
<name>A0A1G7AAC4_9SPHI</name>
<proteinExistence type="predicted"/>
<feature type="transmembrane region" description="Helical" evidence="1">
    <location>
        <begin position="95"/>
        <end position="119"/>
    </location>
</feature>
<protein>
    <submittedName>
        <fullName evidence="2">Uncharacterized protein</fullName>
    </submittedName>
</protein>
<accession>A0A1G7AAC4</accession>
<sequence length="176" mass="20348">MTSKNLWTIIIKITGIYLIWHFTFLLPQILTVIIYLGQDKTQLISTAVVLVSEIVINIILLYYFLFRTDWVILKLKLENGLDEETAKLNIDQTNVLRIAIIILGGVLFVDAIPLLFNYLFAYYQHGDAYNGFKQNPSSPWVLFAFLKGIISFFMVKENKLIANFIEQQKNPSEPQQ</sequence>
<evidence type="ECO:0000313" key="3">
    <source>
        <dbReference type="Proteomes" id="UP000199072"/>
    </source>
</evidence>
<feature type="transmembrane region" description="Helical" evidence="1">
    <location>
        <begin position="16"/>
        <end position="37"/>
    </location>
</feature>
<keyword evidence="1" id="KW-0472">Membrane</keyword>
<dbReference type="RefSeq" id="WP_091148867.1">
    <property type="nucleotide sequence ID" value="NZ_FNAI01000004.1"/>
</dbReference>